<dbReference type="HOGENOM" id="CLU_060367_0_0_1"/>
<dbReference type="GO" id="GO:0004672">
    <property type="term" value="F:protein kinase activity"/>
    <property type="evidence" value="ECO:0007669"/>
    <property type="project" value="InterPro"/>
</dbReference>
<keyword evidence="3" id="KW-1185">Reference proteome</keyword>
<dbReference type="PROSITE" id="PS50011">
    <property type="entry name" value="PROTEIN_KINASE_DOM"/>
    <property type="match status" value="1"/>
</dbReference>
<dbReference type="PANTHER" id="PTHR38248:SF2">
    <property type="entry name" value="FUNK1 11"/>
    <property type="match status" value="1"/>
</dbReference>
<protein>
    <recommendedName>
        <fullName evidence="1">Protein kinase domain-containing protein</fullName>
    </recommendedName>
</protein>
<dbReference type="PANTHER" id="PTHR38248">
    <property type="entry name" value="FUNK1 6"/>
    <property type="match status" value="1"/>
</dbReference>
<name>A0A0C2Y4B9_HEBCY</name>
<dbReference type="Pfam" id="PF17667">
    <property type="entry name" value="Pkinase_fungal"/>
    <property type="match status" value="1"/>
</dbReference>
<sequence>MAHSAMGRSTWSWSVYDLKSNTVVTVGNPWDARPKFESANVQGLHRRLLTNVAHSISKFQSSRQLVQAIHDAYLAHRDAFLICGILHRDISVRNILRSVGGNGILNDWDMARKVKDVRSGPRQPGRTGTWWFMSIKLLDDPTTLHELQDDLESFCYVVLYTALRYLPHNHVTDLQTVIATVFEDHYTTRAEVRGGGAKMAVVNGRGAIRRDLEFTDNQPLTNWIDVALEVIQDWYRYLDYLEKQKSVRRGPSFSAITLKLDDRPMRNHSYLDQQFRSGLEQEWPENDEAVDLLNPSRKIQRWAGAGSSGSG</sequence>
<dbReference type="EMBL" id="KN831812">
    <property type="protein sequence ID" value="KIM35917.1"/>
    <property type="molecule type" value="Genomic_DNA"/>
</dbReference>
<gene>
    <name evidence="2" type="ORF">M413DRAFT_32149</name>
</gene>
<dbReference type="Proteomes" id="UP000053424">
    <property type="component" value="Unassembled WGS sequence"/>
</dbReference>
<evidence type="ECO:0000313" key="3">
    <source>
        <dbReference type="Proteomes" id="UP000053424"/>
    </source>
</evidence>
<dbReference type="Gene3D" id="1.10.510.10">
    <property type="entry name" value="Transferase(Phosphotransferase) domain 1"/>
    <property type="match status" value="1"/>
</dbReference>
<reference evidence="2 3" key="1">
    <citation type="submission" date="2014-04" db="EMBL/GenBank/DDBJ databases">
        <authorList>
            <consortium name="DOE Joint Genome Institute"/>
            <person name="Kuo A."/>
            <person name="Gay G."/>
            <person name="Dore J."/>
            <person name="Kohler A."/>
            <person name="Nagy L.G."/>
            <person name="Floudas D."/>
            <person name="Copeland A."/>
            <person name="Barry K.W."/>
            <person name="Cichocki N."/>
            <person name="Veneault-Fourrey C."/>
            <person name="LaButti K."/>
            <person name="Lindquist E.A."/>
            <person name="Lipzen A."/>
            <person name="Lundell T."/>
            <person name="Morin E."/>
            <person name="Murat C."/>
            <person name="Sun H."/>
            <person name="Tunlid A."/>
            <person name="Henrissat B."/>
            <person name="Grigoriev I.V."/>
            <person name="Hibbett D.S."/>
            <person name="Martin F."/>
            <person name="Nordberg H.P."/>
            <person name="Cantor M.N."/>
            <person name="Hua S.X."/>
        </authorList>
    </citation>
    <scope>NUCLEOTIDE SEQUENCE [LARGE SCALE GENOMIC DNA]</scope>
    <source>
        <strain evidence="3">h7</strain>
    </source>
</reference>
<feature type="domain" description="Protein kinase" evidence="1">
    <location>
        <begin position="1"/>
        <end position="271"/>
    </location>
</feature>
<dbReference type="GO" id="GO:0005524">
    <property type="term" value="F:ATP binding"/>
    <property type="evidence" value="ECO:0007669"/>
    <property type="project" value="InterPro"/>
</dbReference>
<dbReference type="InterPro" id="IPR000719">
    <property type="entry name" value="Prot_kinase_dom"/>
</dbReference>
<dbReference type="STRING" id="686832.A0A0C2Y4B9"/>
<proteinExistence type="predicted"/>
<reference evidence="3" key="2">
    <citation type="submission" date="2015-01" db="EMBL/GenBank/DDBJ databases">
        <title>Evolutionary Origins and Diversification of the Mycorrhizal Mutualists.</title>
        <authorList>
            <consortium name="DOE Joint Genome Institute"/>
            <consortium name="Mycorrhizal Genomics Consortium"/>
            <person name="Kohler A."/>
            <person name="Kuo A."/>
            <person name="Nagy L.G."/>
            <person name="Floudas D."/>
            <person name="Copeland A."/>
            <person name="Barry K.W."/>
            <person name="Cichocki N."/>
            <person name="Veneault-Fourrey C."/>
            <person name="LaButti K."/>
            <person name="Lindquist E.A."/>
            <person name="Lipzen A."/>
            <person name="Lundell T."/>
            <person name="Morin E."/>
            <person name="Murat C."/>
            <person name="Riley R."/>
            <person name="Ohm R."/>
            <person name="Sun H."/>
            <person name="Tunlid A."/>
            <person name="Henrissat B."/>
            <person name="Grigoriev I.V."/>
            <person name="Hibbett D.S."/>
            <person name="Martin F."/>
        </authorList>
    </citation>
    <scope>NUCLEOTIDE SEQUENCE [LARGE SCALE GENOMIC DNA]</scope>
    <source>
        <strain evidence="3">h7</strain>
    </source>
</reference>
<dbReference type="OrthoDB" id="2747778at2759"/>
<organism evidence="2 3">
    <name type="scientific">Hebeloma cylindrosporum</name>
    <dbReference type="NCBI Taxonomy" id="76867"/>
    <lineage>
        <taxon>Eukaryota</taxon>
        <taxon>Fungi</taxon>
        <taxon>Dikarya</taxon>
        <taxon>Basidiomycota</taxon>
        <taxon>Agaricomycotina</taxon>
        <taxon>Agaricomycetes</taxon>
        <taxon>Agaricomycetidae</taxon>
        <taxon>Agaricales</taxon>
        <taxon>Agaricineae</taxon>
        <taxon>Hymenogastraceae</taxon>
        <taxon>Hebeloma</taxon>
    </lineage>
</organism>
<accession>A0A0C2Y4B9</accession>
<evidence type="ECO:0000259" key="1">
    <source>
        <dbReference type="PROSITE" id="PS50011"/>
    </source>
</evidence>
<dbReference type="InterPro" id="IPR011009">
    <property type="entry name" value="Kinase-like_dom_sf"/>
</dbReference>
<dbReference type="InterPro" id="IPR040976">
    <property type="entry name" value="Pkinase_fungal"/>
</dbReference>
<dbReference type="AlphaFoldDB" id="A0A0C2Y4B9"/>
<evidence type="ECO:0000313" key="2">
    <source>
        <dbReference type="EMBL" id="KIM35917.1"/>
    </source>
</evidence>
<dbReference type="SUPFAM" id="SSF56112">
    <property type="entry name" value="Protein kinase-like (PK-like)"/>
    <property type="match status" value="1"/>
</dbReference>